<evidence type="ECO:0000256" key="1">
    <source>
        <dbReference type="ARBA" id="ARBA00010813"/>
    </source>
</evidence>
<dbReference type="Gene3D" id="3.30.360.10">
    <property type="entry name" value="Dihydrodipicolinate Reductase, domain 2"/>
    <property type="match status" value="1"/>
</dbReference>
<evidence type="ECO:0000313" key="3">
    <source>
        <dbReference type="EMBL" id="SHO46353.1"/>
    </source>
</evidence>
<accession>A0A2H1EIL3</accession>
<dbReference type="GO" id="GO:0004512">
    <property type="term" value="F:inositol-3-phosphate synthase activity"/>
    <property type="evidence" value="ECO:0007669"/>
    <property type="project" value="UniProtKB-EC"/>
</dbReference>
<protein>
    <submittedName>
        <fullName evidence="3">Inositol-3-phosphate synthase</fullName>
        <ecNumber evidence="3">5.5.1.4</ecNumber>
    </submittedName>
</protein>
<gene>
    <name evidence="3" type="primary">ino</name>
    <name evidence="3" type="ORF">NSIN_30083</name>
</gene>
<dbReference type="EC" id="5.5.1.4" evidence="3"/>
<dbReference type="RefSeq" id="WP_101010243.1">
    <property type="nucleotide sequence ID" value="NZ_FRFC01000004.1"/>
</dbReference>
<dbReference type="Proteomes" id="UP000232412">
    <property type="component" value="Unassembled WGS sequence"/>
</dbReference>
<dbReference type="SUPFAM" id="SSF51735">
    <property type="entry name" value="NAD(P)-binding Rossmann-fold domains"/>
    <property type="match status" value="1"/>
</dbReference>
<dbReference type="Gene3D" id="3.40.50.720">
    <property type="entry name" value="NAD(P)-binding Rossmann-like Domain"/>
    <property type="match status" value="1"/>
</dbReference>
<keyword evidence="4" id="KW-1185">Reference proteome</keyword>
<dbReference type="OrthoDB" id="80661at2157"/>
<dbReference type="EMBL" id="FRFC01000004">
    <property type="protein sequence ID" value="SHO46353.1"/>
    <property type="molecule type" value="Genomic_DNA"/>
</dbReference>
<comment type="similarity">
    <text evidence="1">Belongs to the myo-inositol 1-phosphate synthase family.</text>
</comment>
<name>A0A2H1EIL3_9ARCH</name>
<dbReference type="SUPFAM" id="SSF55347">
    <property type="entry name" value="Glyceraldehyde-3-phosphate dehydrogenase-like, C-terminal domain"/>
    <property type="match status" value="1"/>
</dbReference>
<evidence type="ECO:0000313" key="4">
    <source>
        <dbReference type="Proteomes" id="UP000232412"/>
    </source>
</evidence>
<evidence type="ECO:0000259" key="2">
    <source>
        <dbReference type="Pfam" id="PF01658"/>
    </source>
</evidence>
<dbReference type="InterPro" id="IPR013021">
    <property type="entry name" value="Myo-inos-1-P_Synthase_GAPDH"/>
</dbReference>
<dbReference type="Pfam" id="PF01658">
    <property type="entry name" value="Inos-1-P_synth"/>
    <property type="match status" value="1"/>
</dbReference>
<dbReference type="InterPro" id="IPR052199">
    <property type="entry name" value="MIPS"/>
</dbReference>
<organism evidence="3 4">
    <name type="scientific">Nitrosotalea sinensis</name>
    <dbReference type="NCBI Taxonomy" id="1499975"/>
    <lineage>
        <taxon>Archaea</taxon>
        <taxon>Nitrososphaerota</taxon>
        <taxon>Nitrososphaeria</taxon>
        <taxon>Nitrosotaleales</taxon>
        <taxon>Nitrosotaleaceae</taxon>
        <taxon>Nitrosotalea</taxon>
    </lineage>
</organism>
<dbReference type="InterPro" id="IPR036291">
    <property type="entry name" value="NAD(P)-bd_dom_sf"/>
</dbReference>
<dbReference type="GO" id="GO:0008654">
    <property type="term" value="P:phospholipid biosynthetic process"/>
    <property type="evidence" value="ECO:0007669"/>
    <property type="project" value="InterPro"/>
</dbReference>
<dbReference type="AlphaFoldDB" id="A0A2H1EIL3"/>
<dbReference type="PANTHER" id="PTHR43125">
    <property type="entry name" value="INOSITOL-3-PHOSPHATE SYNTHASE"/>
    <property type="match status" value="1"/>
</dbReference>
<dbReference type="InterPro" id="IPR002587">
    <property type="entry name" value="Myo-inos-1-P_Synthase"/>
</dbReference>
<sequence>MGKKIKIAIAGVGNCASAIIQGAKYYTENRHDTIGLTAYNIGGYEPGDIEVVAAFDVADTKVGKDVAEAIYARPNNTITVAEVPKTGVIVQKGPTLDGVGRHLSRIVTPSSDPDVNVKKILQDSGAEMLVNYLPVGSTNAVRHYASQALEAGIGFLNAIPVFIASEPKWQQAYADKKIPLAGDDVMSQLGATVVHKTLVKLFVDRGVQIDGTYQLNIGGDMDFYNMLDEERLEDKRISKTSAVKAMADYDIPMRIGPSDYVDFIDNEKICYINLEGKYFGKIPVKLDLKLKVIDAYNSAGIMIDAIRGLKIALDRKLYGPMTSISSYCFKHPPIQMPYTEAKKAFGEFVEGKRDS</sequence>
<dbReference type="PANTHER" id="PTHR43125:SF1">
    <property type="entry name" value="INOSITOL-3-PHOSPHATE SYNTHASE"/>
    <property type="match status" value="1"/>
</dbReference>
<feature type="domain" description="Myo-inositol-1-phosphate synthase GAPDH-like" evidence="2">
    <location>
        <begin position="190"/>
        <end position="294"/>
    </location>
</feature>
<keyword evidence="3" id="KW-0413">Isomerase</keyword>
<dbReference type="GO" id="GO:0006021">
    <property type="term" value="P:inositol biosynthetic process"/>
    <property type="evidence" value="ECO:0007669"/>
    <property type="project" value="InterPro"/>
</dbReference>
<dbReference type="PIRSF" id="PIRSF015578">
    <property type="entry name" value="Myoinos-ppht_syn"/>
    <property type="match status" value="1"/>
</dbReference>
<proteinExistence type="inferred from homology"/>
<reference evidence="4" key="1">
    <citation type="submission" date="2016-12" db="EMBL/GenBank/DDBJ databases">
        <authorList>
            <person name="Herbold C."/>
        </authorList>
    </citation>
    <scope>NUCLEOTIDE SEQUENCE [LARGE SCALE GENOMIC DNA]</scope>
</reference>